<feature type="transmembrane region" description="Helical" evidence="1">
    <location>
        <begin position="21"/>
        <end position="42"/>
    </location>
</feature>
<evidence type="ECO:0000313" key="3">
    <source>
        <dbReference type="EMBL" id="MFC4133364.1"/>
    </source>
</evidence>
<dbReference type="InterPro" id="IPR013099">
    <property type="entry name" value="K_chnl_dom"/>
</dbReference>
<organism evidence="3 4">
    <name type="scientific">Hamadaea flava</name>
    <dbReference type="NCBI Taxonomy" id="1742688"/>
    <lineage>
        <taxon>Bacteria</taxon>
        <taxon>Bacillati</taxon>
        <taxon>Actinomycetota</taxon>
        <taxon>Actinomycetes</taxon>
        <taxon>Micromonosporales</taxon>
        <taxon>Micromonosporaceae</taxon>
        <taxon>Hamadaea</taxon>
    </lineage>
</organism>
<evidence type="ECO:0000313" key="4">
    <source>
        <dbReference type="Proteomes" id="UP001595816"/>
    </source>
</evidence>
<keyword evidence="3" id="KW-0407">Ion channel</keyword>
<keyword evidence="3" id="KW-0813">Transport</keyword>
<gene>
    <name evidence="3" type="ORF">ACFOZ4_22365</name>
</gene>
<feature type="transmembrane region" description="Helical" evidence="1">
    <location>
        <begin position="80"/>
        <end position="109"/>
    </location>
</feature>
<keyword evidence="3" id="KW-0406">Ion transport</keyword>
<feature type="transmembrane region" description="Helical" evidence="1">
    <location>
        <begin position="48"/>
        <end position="68"/>
    </location>
</feature>
<feature type="transmembrane region" description="Helical" evidence="1">
    <location>
        <begin position="146"/>
        <end position="166"/>
    </location>
</feature>
<dbReference type="EMBL" id="JBHSAY010000010">
    <property type="protein sequence ID" value="MFC4133364.1"/>
    <property type="molecule type" value="Genomic_DNA"/>
</dbReference>
<dbReference type="Pfam" id="PF07885">
    <property type="entry name" value="Ion_trans_2"/>
    <property type="match status" value="1"/>
</dbReference>
<proteinExistence type="predicted"/>
<evidence type="ECO:0000259" key="2">
    <source>
        <dbReference type="Pfam" id="PF07885"/>
    </source>
</evidence>
<keyword evidence="1" id="KW-1133">Transmembrane helix</keyword>
<evidence type="ECO:0000256" key="1">
    <source>
        <dbReference type="SAM" id="Phobius"/>
    </source>
</evidence>
<sequence>MSAEKEQKTSRRLRKATARGILERSGLTCVALLLFYFAVPIRPSTGDWLIVVQVGLTLLALGTILFGLKNQLLRQLDQPDAPLGGLIVGILGGLLLFALIDYAVAVYAPGQFVDLNTRVDALYFATATLLTVGFGDISAHGQFARVLLCVQMFFNVAVLATTASMLSRQLADRARSRHNR</sequence>
<dbReference type="Proteomes" id="UP001595816">
    <property type="component" value="Unassembled WGS sequence"/>
</dbReference>
<name>A0ABV8LU59_9ACTN</name>
<accession>A0ABV8LU59</accession>
<dbReference type="Gene3D" id="1.10.287.70">
    <property type="match status" value="1"/>
</dbReference>
<keyword evidence="1" id="KW-0812">Transmembrane</keyword>
<feature type="domain" description="Potassium channel" evidence="2">
    <location>
        <begin position="95"/>
        <end position="170"/>
    </location>
</feature>
<comment type="caution">
    <text evidence="3">The sequence shown here is derived from an EMBL/GenBank/DDBJ whole genome shotgun (WGS) entry which is preliminary data.</text>
</comment>
<dbReference type="GO" id="GO:0034220">
    <property type="term" value="P:monoatomic ion transmembrane transport"/>
    <property type="evidence" value="ECO:0007669"/>
    <property type="project" value="UniProtKB-KW"/>
</dbReference>
<reference evidence="4" key="1">
    <citation type="journal article" date="2019" name="Int. J. Syst. Evol. Microbiol.">
        <title>The Global Catalogue of Microorganisms (GCM) 10K type strain sequencing project: providing services to taxonomists for standard genome sequencing and annotation.</title>
        <authorList>
            <consortium name="The Broad Institute Genomics Platform"/>
            <consortium name="The Broad Institute Genome Sequencing Center for Infectious Disease"/>
            <person name="Wu L."/>
            <person name="Ma J."/>
        </authorList>
    </citation>
    <scope>NUCLEOTIDE SEQUENCE [LARGE SCALE GENOMIC DNA]</scope>
    <source>
        <strain evidence="4">CGMCC 4.7289</strain>
    </source>
</reference>
<dbReference type="SUPFAM" id="SSF81324">
    <property type="entry name" value="Voltage-gated potassium channels"/>
    <property type="match status" value="1"/>
</dbReference>
<keyword evidence="4" id="KW-1185">Reference proteome</keyword>
<protein>
    <submittedName>
        <fullName evidence="3">Potassium channel family protein</fullName>
    </submittedName>
</protein>
<dbReference type="RefSeq" id="WP_253760839.1">
    <property type="nucleotide sequence ID" value="NZ_JAMZDZ010000001.1"/>
</dbReference>
<keyword evidence="1" id="KW-0472">Membrane</keyword>